<dbReference type="PANTHER" id="PTHR46082">
    <property type="entry name" value="ATP/GTP-BINDING PROTEIN-RELATED"/>
    <property type="match status" value="1"/>
</dbReference>
<sequence length="1008" mass="114457">MDEAYLFRTYRGESNHAHNVEIWEAARATSAAPGFFDPIEIKIEATKAYYCDGALAHNNPAKLVLDEADSQLGSSRKLGFLLSLGTGLKRGDTAAFVKGDAKSATELAAQTPKRSTRNLSGSLFSRDSIPVFQHMKMVLTDPEGTHCELDQRFRDVPNAYFRLNLSGGAANIGLDEYKKMGFLREATEKYLLKDDVSATIDRIVSLLYNKEGAEMPLEATCRATSYEAFKNVMVQEARNRVITSPQFVGRTTILDKLDQHFWERKPGSSPRRLLRIWGMGGVGKTQIALKFRDLHASRFGRVFWINAASTDSIFESFRKVTGDIYGGNPSKPNVEGVLKWLNANPQEEWLLVFDNNDTDSVDVRKYIPEGDTGNILFTSRRKDTKPSLDRDQTYAVDIMDEADAKKLLLRAAKLGDQPLYSHNDRQAAQIVKELGYLPLAIDQAGSYIDVQECTFEQYLFEFRTGRKDLMEDPSMGRGAFQDNPAVCGTFELSYKALKKKSTEDSREGRAALNAIRILCIFCFYNNEALVAEIMDRAAVYDKFETGCLEGDAESIAPLPLLQREKNGEWDPRDFVGGITVLQSYSLIKKSAVNNSWFSMHILVHSWARDRMDPQTLAFQRRAAREILFFTVYRRSGHSDERWASRVLPHLRACVEHEGTENIEYMKRTEQEGKFAATLILLGLWQDAVTHWQWIAFDREQTLGLADRATISAMWDLAKAYRDWGRLEKAEDTFEFIMACLRDGVIIPVSLICNIFVDIATVYILQARYSKAETILKNVIKEQEKRGWDSLSYRRATTTLVTVLRMLGDQVKALSLEIFVMEKIRTSKITESTARMAMSSMSSLANIHSELGVHEEADDMWHKVLDLNRDWRDENHPITLQVKRGVAMGRANLDKLWEAEDILREVLETSERVLGRGHLDTLTTMDQLAGVLVKRGKHEEAEKLWTSCLEGRQIWLRDGHPLTDRTRKALSRMAGETMMLTQEDFGSDGFLQYGDSNFVSQAERDVYLH</sequence>
<evidence type="ECO:0000259" key="3">
    <source>
        <dbReference type="PROSITE" id="PS51635"/>
    </source>
</evidence>
<dbReference type="OrthoDB" id="1658288at2759"/>
<dbReference type="SUPFAM" id="SSF48452">
    <property type="entry name" value="TPR-like"/>
    <property type="match status" value="2"/>
</dbReference>
<comment type="caution">
    <text evidence="2">Lacks conserved residue(s) required for the propagation of feature annotation.</text>
</comment>
<organism evidence="4 5">
    <name type="scientific">Colletotrichum karsti</name>
    <dbReference type="NCBI Taxonomy" id="1095194"/>
    <lineage>
        <taxon>Eukaryota</taxon>
        <taxon>Fungi</taxon>
        <taxon>Dikarya</taxon>
        <taxon>Ascomycota</taxon>
        <taxon>Pezizomycotina</taxon>
        <taxon>Sordariomycetes</taxon>
        <taxon>Hypocreomycetidae</taxon>
        <taxon>Glomerellales</taxon>
        <taxon>Glomerellaceae</taxon>
        <taxon>Colletotrichum</taxon>
        <taxon>Colletotrichum boninense species complex</taxon>
    </lineage>
</organism>
<evidence type="ECO:0000256" key="1">
    <source>
        <dbReference type="ARBA" id="ARBA00023098"/>
    </source>
</evidence>
<evidence type="ECO:0000313" key="5">
    <source>
        <dbReference type="Proteomes" id="UP000781932"/>
    </source>
</evidence>
<dbReference type="InterPro" id="IPR002182">
    <property type="entry name" value="NB-ARC"/>
</dbReference>
<evidence type="ECO:0000256" key="2">
    <source>
        <dbReference type="PROSITE-ProRule" id="PRU01161"/>
    </source>
</evidence>
<dbReference type="GeneID" id="62158425"/>
<dbReference type="EMBL" id="JAATWM020000006">
    <property type="protein sequence ID" value="KAF9879821.1"/>
    <property type="molecule type" value="Genomic_DNA"/>
</dbReference>
<dbReference type="GO" id="GO:0043531">
    <property type="term" value="F:ADP binding"/>
    <property type="evidence" value="ECO:0007669"/>
    <property type="project" value="InterPro"/>
</dbReference>
<dbReference type="RefSeq" id="XP_038749282.1">
    <property type="nucleotide sequence ID" value="XM_038885351.1"/>
</dbReference>
<dbReference type="PRINTS" id="PR00364">
    <property type="entry name" value="DISEASERSIST"/>
</dbReference>
<gene>
    <name evidence="4" type="ORF">CkaCkLH20_02632</name>
</gene>
<comment type="caution">
    <text evidence="4">The sequence shown here is derived from an EMBL/GenBank/DDBJ whole genome shotgun (WGS) entry which is preliminary data.</text>
</comment>
<keyword evidence="4" id="KW-0418">Kinase</keyword>
<dbReference type="AlphaFoldDB" id="A0A9P6IDF7"/>
<dbReference type="InterPro" id="IPR016035">
    <property type="entry name" value="Acyl_Trfase/lysoPLipase"/>
</dbReference>
<feature type="short sequence motif" description="DGA/G" evidence="2">
    <location>
        <begin position="52"/>
        <end position="54"/>
    </location>
</feature>
<dbReference type="Gene3D" id="1.25.40.10">
    <property type="entry name" value="Tetratricopeptide repeat domain"/>
    <property type="match status" value="2"/>
</dbReference>
<name>A0A9P6IDF7_9PEZI</name>
<dbReference type="InterPro" id="IPR053137">
    <property type="entry name" value="NLR-like"/>
</dbReference>
<feature type="domain" description="PNPLA" evidence="3">
    <location>
        <begin position="1"/>
        <end position="65"/>
    </location>
</feature>
<dbReference type="GO" id="GO:0046486">
    <property type="term" value="P:glycerolipid metabolic process"/>
    <property type="evidence" value="ECO:0007669"/>
    <property type="project" value="UniProtKB-ARBA"/>
</dbReference>
<dbReference type="Gene3D" id="3.40.1090.10">
    <property type="entry name" value="Cytosolic phospholipase A2 catalytic domain"/>
    <property type="match status" value="1"/>
</dbReference>
<dbReference type="InterPro" id="IPR027417">
    <property type="entry name" value="P-loop_NTPase"/>
</dbReference>
<protein>
    <submittedName>
        <fullName evidence="4">Protein kinase subdomain-containing protein</fullName>
    </submittedName>
</protein>
<dbReference type="InterPro" id="IPR002641">
    <property type="entry name" value="PNPLA_dom"/>
</dbReference>
<dbReference type="SUPFAM" id="SSF52540">
    <property type="entry name" value="P-loop containing nucleoside triphosphate hydrolases"/>
    <property type="match status" value="1"/>
</dbReference>
<keyword evidence="4" id="KW-0808">Transferase</keyword>
<dbReference type="GO" id="GO:0016301">
    <property type="term" value="F:kinase activity"/>
    <property type="evidence" value="ECO:0007669"/>
    <property type="project" value="UniProtKB-KW"/>
</dbReference>
<dbReference type="Pfam" id="PF00931">
    <property type="entry name" value="NB-ARC"/>
    <property type="match status" value="1"/>
</dbReference>
<reference evidence="4" key="2">
    <citation type="submission" date="2020-11" db="EMBL/GenBank/DDBJ databases">
        <title>Whole genome sequencing of Colletotrichum sp.</title>
        <authorList>
            <person name="Li H."/>
        </authorList>
    </citation>
    <scope>NUCLEOTIDE SEQUENCE</scope>
    <source>
        <strain evidence="4">CkLH20</strain>
    </source>
</reference>
<dbReference type="Pfam" id="PF13424">
    <property type="entry name" value="TPR_12"/>
    <property type="match status" value="1"/>
</dbReference>
<dbReference type="Pfam" id="PF13374">
    <property type="entry name" value="TPR_10"/>
    <property type="match status" value="1"/>
</dbReference>
<dbReference type="Proteomes" id="UP000781932">
    <property type="component" value="Unassembled WGS sequence"/>
</dbReference>
<dbReference type="Gene3D" id="3.40.50.300">
    <property type="entry name" value="P-loop containing nucleotide triphosphate hydrolases"/>
    <property type="match status" value="1"/>
</dbReference>
<dbReference type="SUPFAM" id="SSF52151">
    <property type="entry name" value="FabD/lysophospholipase-like"/>
    <property type="match status" value="1"/>
</dbReference>
<dbReference type="PANTHER" id="PTHR46082:SF6">
    <property type="entry name" value="AAA+ ATPASE DOMAIN-CONTAINING PROTEIN-RELATED"/>
    <property type="match status" value="1"/>
</dbReference>
<evidence type="ECO:0000313" key="4">
    <source>
        <dbReference type="EMBL" id="KAF9879821.1"/>
    </source>
</evidence>
<keyword evidence="1" id="KW-0443">Lipid metabolism</keyword>
<proteinExistence type="predicted"/>
<keyword evidence="5" id="KW-1185">Reference proteome</keyword>
<dbReference type="PROSITE" id="PS51635">
    <property type="entry name" value="PNPLA"/>
    <property type="match status" value="1"/>
</dbReference>
<dbReference type="InterPro" id="IPR011990">
    <property type="entry name" value="TPR-like_helical_dom_sf"/>
</dbReference>
<dbReference type="Pfam" id="PF01734">
    <property type="entry name" value="Patatin"/>
    <property type="match status" value="1"/>
</dbReference>
<accession>A0A9P6IDF7</accession>
<reference evidence="4" key="1">
    <citation type="submission" date="2020-03" db="EMBL/GenBank/DDBJ databases">
        <authorList>
            <person name="He L."/>
        </authorList>
    </citation>
    <scope>NUCLEOTIDE SEQUENCE</scope>
    <source>
        <strain evidence="4">CkLH20</strain>
    </source>
</reference>